<dbReference type="Gene3D" id="3.40.30.10">
    <property type="entry name" value="Glutaredoxin"/>
    <property type="match status" value="2"/>
</dbReference>
<protein>
    <recommendedName>
        <fullName evidence="1">DSBA-like thioredoxin domain-containing protein</fullName>
    </recommendedName>
</protein>
<dbReference type="Pfam" id="PF01323">
    <property type="entry name" value="DSBA"/>
    <property type="match status" value="1"/>
</dbReference>
<dbReference type="InterPro" id="IPR036249">
    <property type="entry name" value="Thioredoxin-like_sf"/>
</dbReference>
<dbReference type="EMBL" id="GL377630">
    <property type="protein sequence ID" value="EFJ13960.1"/>
    <property type="molecule type" value="Genomic_DNA"/>
</dbReference>
<dbReference type="STRING" id="88036.D8SNY2"/>
<evidence type="ECO:0000259" key="1">
    <source>
        <dbReference type="Pfam" id="PF01323"/>
    </source>
</evidence>
<dbReference type="KEGG" id="smo:SELMODRAFT_424138"/>
<organism evidence="3">
    <name type="scientific">Selaginella moellendorffii</name>
    <name type="common">Spikemoss</name>
    <dbReference type="NCBI Taxonomy" id="88036"/>
    <lineage>
        <taxon>Eukaryota</taxon>
        <taxon>Viridiplantae</taxon>
        <taxon>Streptophyta</taxon>
        <taxon>Embryophyta</taxon>
        <taxon>Tracheophyta</taxon>
        <taxon>Lycopodiopsida</taxon>
        <taxon>Selaginellales</taxon>
        <taxon>Selaginellaceae</taxon>
        <taxon>Selaginella</taxon>
    </lineage>
</organism>
<dbReference type="AlphaFoldDB" id="D8SNY2"/>
<dbReference type="HOGENOM" id="CLU_069253_0_4_1"/>
<dbReference type="eggNOG" id="ENOG502S2Z6">
    <property type="taxonomic scope" value="Eukaryota"/>
</dbReference>
<feature type="domain" description="DSBA-like thioredoxin" evidence="1">
    <location>
        <begin position="5"/>
        <end position="178"/>
    </location>
</feature>
<evidence type="ECO:0000313" key="2">
    <source>
        <dbReference type="EMBL" id="EFJ13960.1"/>
    </source>
</evidence>
<keyword evidence="3" id="KW-1185">Reference proteome</keyword>
<dbReference type="Proteomes" id="UP000001514">
    <property type="component" value="Unassembled WGS sequence"/>
</dbReference>
<dbReference type="PANTHER" id="PTHR13887">
    <property type="entry name" value="GLUTATHIONE S-TRANSFERASE KAPPA"/>
    <property type="match status" value="1"/>
</dbReference>
<name>D8SNY2_SELML</name>
<dbReference type="PANTHER" id="PTHR13887:SF46">
    <property type="entry name" value="DSBA-LIKE THIOREDOXIN DOMAIN-CONTAINING PROTEIN"/>
    <property type="match status" value="1"/>
</dbReference>
<dbReference type="CDD" id="cd03024">
    <property type="entry name" value="DsbA_FrnE"/>
    <property type="match status" value="1"/>
</dbReference>
<sequence>MPAVQIDVWSDISCPWCYVGKVRLDRAIKNVESAAGGAKIASVKWHPYIIDHSTNPSGEEYLAYNRRRWGSDSWTTSLRRLVRLADTVGKAAEAEQLLFTLTYEEGQNISDLEVLKSAGEKLGLPNVREYLESGEGKREVLEDDKLAKGKMGLHSVPSFLFNGKFSCSGAMDTKSFEATIMKAMNGTI</sequence>
<dbReference type="InterPro" id="IPR001853">
    <property type="entry name" value="DSBA-like_thioredoxin_dom"/>
</dbReference>
<reference evidence="2 3" key="1">
    <citation type="journal article" date="2011" name="Science">
        <title>The Selaginella genome identifies genetic changes associated with the evolution of vascular plants.</title>
        <authorList>
            <person name="Banks J.A."/>
            <person name="Nishiyama T."/>
            <person name="Hasebe M."/>
            <person name="Bowman J.L."/>
            <person name="Gribskov M."/>
            <person name="dePamphilis C."/>
            <person name="Albert V.A."/>
            <person name="Aono N."/>
            <person name="Aoyama T."/>
            <person name="Ambrose B.A."/>
            <person name="Ashton N.W."/>
            <person name="Axtell M.J."/>
            <person name="Barker E."/>
            <person name="Barker M.S."/>
            <person name="Bennetzen J.L."/>
            <person name="Bonawitz N.D."/>
            <person name="Chapple C."/>
            <person name="Cheng C."/>
            <person name="Correa L.G."/>
            <person name="Dacre M."/>
            <person name="DeBarry J."/>
            <person name="Dreyer I."/>
            <person name="Elias M."/>
            <person name="Engstrom E.M."/>
            <person name="Estelle M."/>
            <person name="Feng L."/>
            <person name="Finet C."/>
            <person name="Floyd S.K."/>
            <person name="Frommer W.B."/>
            <person name="Fujita T."/>
            <person name="Gramzow L."/>
            <person name="Gutensohn M."/>
            <person name="Harholt J."/>
            <person name="Hattori M."/>
            <person name="Heyl A."/>
            <person name="Hirai T."/>
            <person name="Hiwatashi Y."/>
            <person name="Ishikawa M."/>
            <person name="Iwata M."/>
            <person name="Karol K.G."/>
            <person name="Koehler B."/>
            <person name="Kolukisaoglu U."/>
            <person name="Kubo M."/>
            <person name="Kurata T."/>
            <person name="Lalonde S."/>
            <person name="Li K."/>
            <person name="Li Y."/>
            <person name="Litt A."/>
            <person name="Lyons E."/>
            <person name="Manning G."/>
            <person name="Maruyama T."/>
            <person name="Michael T.P."/>
            <person name="Mikami K."/>
            <person name="Miyazaki S."/>
            <person name="Morinaga S."/>
            <person name="Murata T."/>
            <person name="Mueller-Roeber B."/>
            <person name="Nelson D.R."/>
            <person name="Obara M."/>
            <person name="Oguri Y."/>
            <person name="Olmstead R.G."/>
            <person name="Onodera N."/>
            <person name="Petersen B.L."/>
            <person name="Pils B."/>
            <person name="Prigge M."/>
            <person name="Rensing S.A."/>
            <person name="Riano-Pachon D.M."/>
            <person name="Roberts A.W."/>
            <person name="Sato Y."/>
            <person name="Scheller H.V."/>
            <person name="Schulz B."/>
            <person name="Schulz C."/>
            <person name="Shakirov E.V."/>
            <person name="Shibagaki N."/>
            <person name="Shinohara N."/>
            <person name="Shippen D.E."/>
            <person name="Soerensen I."/>
            <person name="Sotooka R."/>
            <person name="Sugimoto N."/>
            <person name="Sugita M."/>
            <person name="Sumikawa N."/>
            <person name="Tanurdzic M."/>
            <person name="Theissen G."/>
            <person name="Ulvskov P."/>
            <person name="Wakazuki S."/>
            <person name="Weng J.K."/>
            <person name="Willats W.W."/>
            <person name="Wipf D."/>
            <person name="Wolf P.G."/>
            <person name="Yang L."/>
            <person name="Zimmer A.D."/>
            <person name="Zhu Q."/>
            <person name="Mitros T."/>
            <person name="Hellsten U."/>
            <person name="Loque D."/>
            <person name="Otillar R."/>
            <person name="Salamov A."/>
            <person name="Schmutz J."/>
            <person name="Shapiro H."/>
            <person name="Lindquist E."/>
            <person name="Lucas S."/>
            <person name="Rokhsar D."/>
            <person name="Grigoriev I.V."/>
        </authorList>
    </citation>
    <scope>NUCLEOTIDE SEQUENCE [LARGE SCALE GENOMIC DNA]</scope>
</reference>
<gene>
    <name evidence="2" type="ORF">SELMODRAFT_424138</name>
</gene>
<proteinExistence type="predicted"/>
<dbReference type="GO" id="GO:0016491">
    <property type="term" value="F:oxidoreductase activity"/>
    <property type="evidence" value="ECO:0007669"/>
    <property type="project" value="InterPro"/>
</dbReference>
<dbReference type="InParanoid" id="D8SNY2"/>
<dbReference type="Gramene" id="EFJ13960">
    <property type="protein sequence ID" value="EFJ13960"/>
    <property type="gene ID" value="SELMODRAFT_424138"/>
</dbReference>
<accession>D8SNY2</accession>
<evidence type="ECO:0000313" key="3">
    <source>
        <dbReference type="Proteomes" id="UP000001514"/>
    </source>
</evidence>
<dbReference type="SUPFAM" id="SSF52833">
    <property type="entry name" value="Thioredoxin-like"/>
    <property type="match status" value="1"/>
</dbReference>